<feature type="transmembrane region" description="Helical" evidence="1">
    <location>
        <begin position="339"/>
        <end position="361"/>
    </location>
</feature>
<organism evidence="2 3">
    <name type="scientific">Litorilinea aerophila</name>
    <dbReference type="NCBI Taxonomy" id="1204385"/>
    <lineage>
        <taxon>Bacteria</taxon>
        <taxon>Bacillati</taxon>
        <taxon>Chloroflexota</taxon>
        <taxon>Caldilineae</taxon>
        <taxon>Caldilineales</taxon>
        <taxon>Caldilineaceae</taxon>
        <taxon>Litorilinea</taxon>
    </lineage>
</organism>
<feature type="transmembrane region" description="Helical" evidence="1">
    <location>
        <begin position="256"/>
        <end position="274"/>
    </location>
</feature>
<feature type="transmembrane region" description="Helical" evidence="1">
    <location>
        <begin position="94"/>
        <end position="115"/>
    </location>
</feature>
<feature type="transmembrane region" description="Helical" evidence="1">
    <location>
        <begin position="494"/>
        <end position="519"/>
    </location>
</feature>
<dbReference type="OrthoDB" id="3734639at2"/>
<dbReference type="Proteomes" id="UP000317371">
    <property type="component" value="Unassembled WGS sequence"/>
</dbReference>
<feature type="transmembrane region" description="Helical" evidence="1">
    <location>
        <begin position="122"/>
        <end position="142"/>
    </location>
</feature>
<evidence type="ECO:0000313" key="2">
    <source>
        <dbReference type="EMBL" id="TQE97698.1"/>
    </source>
</evidence>
<dbReference type="AlphaFoldDB" id="A0A540VLS8"/>
<feature type="transmembrane region" description="Helical" evidence="1">
    <location>
        <begin position="181"/>
        <end position="199"/>
    </location>
</feature>
<keyword evidence="1" id="KW-0812">Transmembrane</keyword>
<protein>
    <submittedName>
        <fullName evidence="2">Uncharacterized protein</fullName>
    </submittedName>
</protein>
<feature type="transmembrane region" description="Helical" evidence="1">
    <location>
        <begin position="381"/>
        <end position="400"/>
    </location>
</feature>
<feature type="transmembrane region" description="Helical" evidence="1">
    <location>
        <begin position="294"/>
        <end position="313"/>
    </location>
</feature>
<feature type="transmembrane region" description="Helical" evidence="1">
    <location>
        <begin position="531"/>
        <end position="549"/>
    </location>
</feature>
<feature type="transmembrane region" description="Helical" evidence="1">
    <location>
        <begin position="407"/>
        <end position="423"/>
    </location>
</feature>
<gene>
    <name evidence="2" type="ORF">FKZ61_02170</name>
</gene>
<comment type="caution">
    <text evidence="2">The sequence shown here is derived from an EMBL/GenBank/DDBJ whole genome shotgun (WGS) entry which is preliminary data.</text>
</comment>
<keyword evidence="1" id="KW-0472">Membrane</keyword>
<dbReference type="RefSeq" id="WP_141608425.1">
    <property type="nucleotide sequence ID" value="NZ_VIGC02000002.1"/>
</dbReference>
<dbReference type="InParanoid" id="A0A540VLS8"/>
<keyword evidence="3" id="KW-1185">Reference proteome</keyword>
<accession>A0A540VLS8</accession>
<feature type="transmembrane region" description="Helical" evidence="1">
    <location>
        <begin position="52"/>
        <end position="74"/>
    </location>
</feature>
<feature type="transmembrane region" description="Helical" evidence="1">
    <location>
        <begin position="219"/>
        <end position="235"/>
    </location>
</feature>
<feature type="transmembrane region" description="Helical" evidence="1">
    <location>
        <begin position="564"/>
        <end position="585"/>
    </location>
</feature>
<keyword evidence="1" id="KW-1133">Transmembrane helix</keyword>
<dbReference type="EMBL" id="VIGC01000002">
    <property type="protein sequence ID" value="TQE97698.1"/>
    <property type="molecule type" value="Genomic_DNA"/>
</dbReference>
<reference evidence="2 3" key="1">
    <citation type="submission" date="2019-06" db="EMBL/GenBank/DDBJ databases">
        <title>Genome sequence of Litorilinea aerophila BAA-2444.</title>
        <authorList>
            <person name="Maclea K.S."/>
            <person name="Maurais E.G."/>
            <person name="Iannazzi L.C."/>
        </authorList>
    </citation>
    <scope>NUCLEOTIDE SEQUENCE [LARGE SCALE GENOMIC DNA]</scope>
    <source>
        <strain evidence="2 3">ATCC BAA-2444</strain>
    </source>
</reference>
<sequence length="599" mass="65915">MNLSRLRPTRTTWLALVGFLWSISFDALRDFVWADLRDGLVDLRGMSRSTRLLVWMGFGLLFVMAAVLVFNDFWRAHFPLLAATAGTPGRGSLVPVAVIPVTLYMLALAWSFALAGALHSGVGVRLAVLLGYSIIMVLWLRASLLATSAGWMVALGWAPLAGVLLLFLLRWRRPARPTEEFVALFLLVMAAFGVIQQRLVEMWRVSDAPLFLSILDSNMVSYAGLALPLLLLLGLDIADFVHRAGSWVSGIAGQRLPGWGLYGLLGALSLWWGVTLTEQVGERLAADPLPGVLLAYASALPVPLGALCIWLLVRRWNGAGTRRWDEEAVVAAAHRAAPWFILAFLASNLVLIVLLSVVTALGSEVHVLEEVSQSVDRFYGLYQRNFMSLVLAIALGVGLWMAWRGRWAMGLYLGTLGTILLWGDLTAPGRPLAFLAWQGPEAGFWWVVWFLGLGLYWLVRARLTPDRGARLLLVLVMAALLRQTDFIENPFSPLFSFAGVGFIAFGLIWDALTIGGWANRGSPALPRLSRIFLYLGYVLFTVILVNWMLTAHNLSYVETFTGDAAISGLNMVGKPLLYALFLVILGQPDEARERDNVTA</sequence>
<evidence type="ECO:0000313" key="3">
    <source>
        <dbReference type="Proteomes" id="UP000317371"/>
    </source>
</evidence>
<evidence type="ECO:0000256" key="1">
    <source>
        <dbReference type="SAM" id="Phobius"/>
    </source>
</evidence>
<proteinExistence type="predicted"/>
<name>A0A540VLS8_9CHLR</name>
<feature type="transmembrane region" description="Helical" evidence="1">
    <location>
        <begin position="148"/>
        <end position="169"/>
    </location>
</feature>
<feature type="transmembrane region" description="Helical" evidence="1">
    <location>
        <begin position="471"/>
        <end position="488"/>
    </location>
</feature>
<feature type="transmembrane region" description="Helical" evidence="1">
    <location>
        <begin position="443"/>
        <end position="459"/>
    </location>
</feature>